<keyword evidence="2" id="KW-0614">Plasmid</keyword>
<proteinExistence type="predicted"/>
<dbReference type="Gene3D" id="3.40.350.10">
    <property type="entry name" value="Creatinase/prolidase N-terminal domain"/>
    <property type="match status" value="1"/>
</dbReference>
<evidence type="ECO:0000313" key="2">
    <source>
        <dbReference type="EMBL" id="AUW46147.1"/>
    </source>
</evidence>
<dbReference type="EMBL" id="CP025013">
    <property type="protein sequence ID" value="AUW46147.1"/>
    <property type="molecule type" value="Genomic_DNA"/>
</dbReference>
<accession>A0A2K9ZD13</accession>
<protein>
    <recommendedName>
        <fullName evidence="1">Creatinase N-terminal domain-containing protein</fullName>
    </recommendedName>
</protein>
<dbReference type="InterPro" id="IPR029149">
    <property type="entry name" value="Creatin/AminoP/Spt16_N"/>
</dbReference>
<dbReference type="SUPFAM" id="SSF53092">
    <property type="entry name" value="Creatinase/prolidase N-terminal domain"/>
    <property type="match status" value="1"/>
</dbReference>
<gene>
    <name evidence="2" type="ORF">CUJ84_pRLN1000691</name>
</gene>
<name>A0A2K9ZD13_RHILE</name>
<feature type="domain" description="Creatinase N-terminal" evidence="1">
    <location>
        <begin position="10"/>
        <end position="46"/>
    </location>
</feature>
<sequence>MFSRAEFDRRIACARNAMASAGVDLLLVDSGELLAWLTGYTVSETMYRAAFLPREGLQALQSGKTGHFVVAPATPMTFQTYQGLLNRIELGNFNVLP</sequence>
<evidence type="ECO:0000259" key="1">
    <source>
        <dbReference type="Pfam" id="PF01321"/>
    </source>
</evidence>
<dbReference type="Proteomes" id="UP000238523">
    <property type="component" value="Plasmid pRLN1"/>
</dbReference>
<geneLocation type="plasmid" evidence="3">
    <name>prln1</name>
</geneLocation>
<dbReference type="InterPro" id="IPR000587">
    <property type="entry name" value="Creatinase_N"/>
</dbReference>
<dbReference type="Pfam" id="PF01321">
    <property type="entry name" value="Creatinase_N"/>
    <property type="match status" value="1"/>
</dbReference>
<reference evidence="2 3" key="1">
    <citation type="submission" date="2017-11" db="EMBL/GenBank/DDBJ databases">
        <title>Complete genome of Rhizobium leguminosarum Norway, an ineffective micro-symbiont.</title>
        <authorList>
            <person name="Hoffrichter A."/>
            <person name="Liang J."/>
            <person name="Brachmann A."/>
            <person name="Marin M."/>
        </authorList>
    </citation>
    <scope>NUCLEOTIDE SEQUENCE [LARGE SCALE GENOMIC DNA]</scope>
    <source>
        <strain evidence="2 3">Norway</strain>
        <plasmid evidence="3">Plasmid prln1</plasmid>
    </source>
</reference>
<organism evidence="2 3">
    <name type="scientific">Rhizobium leguminosarum</name>
    <dbReference type="NCBI Taxonomy" id="384"/>
    <lineage>
        <taxon>Bacteria</taxon>
        <taxon>Pseudomonadati</taxon>
        <taxon>Pseudomonadota</taxon>
        <taxon>Alphaproteobacteria</taxon>
        <taxon>Hyphomicrobiales</taxon>
        <taxon>Rhizobiaceae</taxon>
        <taxon>Rhizobium/Agrobacterium group</taxon>
        <taxon>Rhizobium</taxon>
    </lineage>
</organism>
<evidence type="ECO:0000313" key="3">
    <source>
        <dbReference type="Proteomes" id="UP000238523"/>
    </source>
</evidence>
<dbReference type="AlphaFoldDB" id="A0A2K9ZD13"/>